<dbReference type="PANTHER" id="PTHR31672">
    <property type="entry name" value="BNACNNG10540D PROTEIN"/>
    <property type="match status" value="1"/>
</dbReference>
<dbReference type="InterPro" id="IPR001810">
    <property type="entry name" value="F-box_dom"/>
</dbReference>
<proteinExistence type="predicted"/>
<evidence type="ECO:0000259" key="1">
    <source>
        <dbReference type="PROSITE" id="PS50181"/>
    </source>
</evidence>
<organism evidence="2 3">
    <name type="scientific">Spinacia oleracea</name>
    <name type="common">Spinach</name>
    <dbReference type="NCBI Taxonomy" id="3562"/>
    <lineage>
        <taxon>Eukaryota</taxon>
        <taxon>Viridiplantae</taxon>
        <taxon>Streptophyta</taxon>
        <taxon>Embryophyta</taxon>
        <taxon>Tracheophyta</taxon>
        <taxon>Spermatophyta</taxon>
        <taxon>Magnoliopsida</taxon>
        <taxon>eudicotyledons</taxon>
        <taxon>Gunneridae</taxon>
        <taxon>Pentapetalae</taxon>
        <taxon>Caryophyllales</taxon>
        <taxon>Chenopodiaceae</taxon>
        <taxon>Chenopodioideae</taxon>
        <taxon>Anserineae</taxon>
        <taxon>Spinacia</taxon>
    </lineage>
</organism>
<dbReference type="Pfam" id="PF00646">
    <property type="entry name" value="F-box"/>
    <property type="match status" value="1"/>
</dbReference>
<dbReference type="PROSITE" id="PS50181">
    <property type="entry name" value="FBOX"/>
    <property type="match status" value="1"/>
</dbReference>
<evidence type="ECO:0000313" key="3">
    <source>
        <dbReference type="RefSeq" id="XP_021860607.2"/>
    </source>
</evidence>
<dbReference type="InterPro" id="IPR036047">
    <property type="entry name" value="F-box-like_dom_sf"/>
</dbReference>
<dbReference type="Pfam" id="PF07734">
    <property type="entry name" value="FBA_1"/>
    <property type="match status" value="1"/>
</dbReference>
<dbReference type="SMART" id="SM00256">
    <property type="entry name" value="FBOX"/>
    <property type="match status" value="1"/>
</dbReference>
<name>A0A9R0J3B2_SPIOL</name>
<dbReference type="NCBIfam" id="TIGR01640">
    <property type="entry name" value="F_box_assoc_1"/>
    <property type="match status" value="1"/>
</dbReference>
<reference evidence="3" key="2">
    <citation type="submission" date="2025-08" db="UniProtKB">
        <authorList>
            <consortium name="RefSeq"/>
        </authorList>
    </citation>
    <scope>IDENTIFICATION</scope>
    <source>
        <tissue evidence="3">Leaf</tissue>
    </source>
</reference>
<dbReference type="AlphaFoldDB" id="A0A9R0J3B2"/>
<sequence length="286" mass="33346">MTKTNVEKEMENAASSSSADYGVSFPDDLTIEILVRLPIKSLLRFKSVCKNWYSLFKNPSFTKSQFQFSTKLYLSSSHLVIRSDDTLFSLHLDLNLNYIHDKNTKEIKRKFVPMPTEFFNTSVKNPFQCLGSCNGILCIQVSGTKSIYLWNPTINEYRVIPLPLSYFSGGHLCLSGFGYAAAINDYKIVLVDEHKSKLKKGKFVYVYSSRCNKWKEFDFPSILNLTDIYCGYRCRDRDMEAVLLNDSLHWVTDPYEYEPYILKFDMVNETLDLKKIREMERYRKQS</sequence>
<dbReference type="RefSeq" id="XP_021860607.2">
    <property type="nucleotide sequence ID" value="XM_022004915.2"/>
</dbReference>
<dbReference type="GeneID" id="110799633"/>
<dbReference type="SUPFAM" id="SSF81383">
    <property type="entry name" value="F-box domain"/>
    <property type="match status" value="1"/>
</dbReference>
<dbReference type="PANTHER" id="PTHR31672:SF13">
    <property type="entry name" value="F-BOX PROTEIN CPR30-LIKE"/>
    <property type="match status" value="1"/>
</dbReference>
<evidence type="ECO:0000313" key="2">
    <source>
        <dbReference type="Proteomes" id="UP000813463"/>
    </source>
</evidence>
<feature type="domain" description="F-box" evidence="1">
    <location>
        <begin position="19"/>
        <end position="65"/>
    </location>
</feature>
<protein>
    <submittedName>
        <fullName evidence="3">F-box protein At5g49610-like</fullName>
    </submittedName>
</protein>
<gene>
    <name evidence="3" type="primary">LOC110799633</name>
</gene>
<dbReference type="Gene3D" id="1.20.1280.50">
    <property type="match status" value="1"/>
</dbReference>
<dbReference type="CDD" id="cd22157">
    <property type="entry name" value="F-box_AtFBW1-like"/>
    <property type="match status" value="1"/>
</dbReference>
<dbReference type="InterPro" id="IPR006527">
    <property type="entry name" value="F-box-assoc_dom_typ1"/>
</dbReference>
<accession>A0A9R0J3B2</accession>
<keyword evidence="2" id="KW-1185">Reference proteome</keyword>
<dbReference type="InterPro" id="IPR017451">
    <property type="entry name" value="F-box-assoc_interact_dom"/>
</dbReference>
<dbReference type="Proteomes" id="UP000813463">
    <property type="component" value="Chromosome 5"/>
</dbReference>
<reference evidence="2" key="1">
    <citation type="journal article" date="2021" name="Nat. Commun.">
        <title>Genomic analyses provide insights into spinach domestication and the genetic basis of agronomic traits.</title>
        <authorList>
            <person name="Cai X."/>
            <person name="Sun X."/>
            <person name="Xu C."/>
            <person name="Sun H."/>
            <person name="Wang X."/>
            <person name="Ge C."/>
            <person name="Zhang Z."/>
            <person name="Wang Q."/>
            <person name="Fei Z."/>
            <person name="Jiao C."/>
            <person name="Wang Q."/>
        </authorList>
    </citation>
    <scope>NUCLEOTIDE SEQUENCE [LARGE SCALE GENOMIC DNA]</scope>
    <source>
        <strain evidence="2">cv. Varoflay</strain>
    </source>
</reference>
<dbReference type="KEGG" id="soe:110799633"/>
<dbReference type="InterPro" id="IPR050796">
    <property type="entry name" value="SCF_F-box_component"/>
</dbReference>